<protein>
    <recommendedName>
        <fullName evidence="7">NAD(P)-binding protein</fullName>
    </recommendedName>
</protein>
<evidence type="ECO:0008006" key="7">
    <source>
        <dbReference type="Google" id="ProtNLM"/>
    </source>
</evidence>
<dbReference type="OrthoDB" id="417891at2759"/>
<accession>A0A6A6PNA8</accession>
<evidence type="ECO:0000256" key="3">
    <source>
        <dbReference type="ARBA" id="ARBA00023002"/>
    </source>
</evidence>
<dbReference type="RefSeq" id="XP_033588160.1">
    <property type="nucleotide sequence ID" value="XM_033731258.1"/>
</dbReference>
<name>A0A6A6PNA8_9PEZI</name>
<feature type="region of interest" description="Disordered" evidence="4">
    <location>
        <begin position="1"/>
        <end position="28"/>
    </location>
</feature>
<dbReference type="PANTHER" id="PTHR43008">
    <property type="entry name" value="BENZIL REDUCTASE"/>
    <property type="match status" value="1"/>
</dbReference>
<dbReference type="GeneID" id="54472260"/>
<dbReference type="Proteomes" id="UP000799767">
    <property type="component" value="Unassembled WGS sequence"/>
</dbReference>
<dbReference type="AlphaFoldDB" id="A0A6A6PNA8"/>
<dbReference type="Pfam" id="PF13561">
    <property type="entry name" value="adh_short_C2"/>
    <property type="match status" value="1"/>
</dbReference>
<evidence type="ECO:0000313" key="5">
    <source>
        <dbReference type="EMBL" id="KAF2481590.1"/>
    </source>
</evidence>
<evidence type="ECO:0000256" key="4">
    <source>
        <dbReference type="SAM" id="MobiDB-lite"/>
    </source>
</evidence>
<keyword evidence="2" id="KW-0521">NADP</keyword>
<dbReference type="SUPFAM" id="SSF51735">
    <property type="entry name" value="NAD(P)-binding Rossmann-fold domains"/>
    <property type="match status" value="1"/>
</dbReference>
<gene>
    <name evidence="5" type="ORF">BDY17DRAFT_252443</name>
</gene>
<keyword evidence="6" id="KW-1185">Reference proteome</keyword>
<dbReference type="PROSITE" id="PS00061">
    <property type="entry name" value="ADH_SHORT"/>
    <property type="match status" value="1"/>
</dbReference>
<dbReference type="PRINTS" id="PR00080">
    <property type="entry name" value="SDRFAMILY"/>
</dbReference>
<proteinExistence type="inferred from homology"/>
<keyword evidence="3" id="KW-0560">Oxidoreductase</keyword>
<dbReference type="PRINTS" id="PR00081">
    <property type="entry name" value="GDHRDH"/>
</dbReference>
<dbReference type="InterPro" id="IPR036291">
    <property type="entry name" value="NAD(P)-bd_dom_sf"/>
</dbReference>
<comment type="similarity">
    <text evidence="1">Belongs to the short-chain dehydrogenases/reductases (SDR) family.</text>
</comment>
<evidence type="ECO:0000313" key="6">
    <source>
        <dbReference type="Proteomes" id="UP000799767"/>
    </source>
</evidence>
<dbReference type="FunFam" id="3.40.50.720:FF:000084">
    <property type="entry name" value="Short-chain dehydrogenase reductase"/>
    <property type="match status" value="1"/>
</dbReference>
<dbReference type="GO" id="GO:0016616">
    <property type="term" value="F:oxidoreductase activity, acting on the CH-OH group of donors, NAD or NADP as acceptor"/>
    <property type="evidence" value="ECO:0007669"/>
    <property type="project" value="UniProtKB-ARBA"/>
</dbReference>
<evidence type="ECO:0000256" key="1">
    <source>
        <dbReference type="ARBA" id="ARBA00006484"/>
    </source>
</evidence>
<dbReference type="InterPro" id="IPR020904">
    <property type="entry name" value="Sc_DH/Rdtase_CS"/>
</dbReference>
<dbReference type="EMBL" id="MU001637">
    <property type="protein sequence ID" value="KAF2481590.1"/>
    <property type="molecule type" value="Genomic_DNA"/>
</dbReference>
<dbReference type="InterPro" id="IPR002347">
    <property type="entry name" value="SDR_fam"/>
</dbReference>
<sequence length="302" mass="32705">MNGHIEFPDAHAAPGTNGSTPRPLKRDPDGFLRRSVQDLFSLAQRTVVITGGARGIGLAFTFAVAEAGGHVAILDVADEPHPHFHELAKRHPKQQFKHYKTDVTKYEVLQKSIDAIVEDFGRIDGLITAAGICPDEPFLERDPKSVARCFEINTLGTYYAAQLVAKQMTTQAPTDFNPHGGSIVFVASIAAYVASKGQCTSDYCSSKGAVVSLAKALGVELAAHHIRVNSISPGYTVTDMTLDLCERMPHLGHIMTHEPPMRRMADRTDLKGIVVYLLSDASAYQTAEDTLITGGIHAGRLM</sequence>
<dbReference type="PANTHER" id="PTHR43008:SF4">
    <property type="entry name" value="CHAIN DEHYDROGENASE, PUTATIVE (AFU_ORTHOLOGUE AFUA_4G08710)-RELATED"/>
    <property type="match status" value="1"/>
</dbReference>
<dbReference type="Gene3D" id="3.40.50.720">
    <property type="entry name" value="NAD(P)-binding Rossmann-like Domain"/>
    <property type="match status" value="1"/>
</dbReference>
<organism evidence="5 6">
    <name type="scientific">Neohortaea acidophila</name>
    <dbReference type="NCBI Taxonomy" id="245834"/>
    <lineage>
        <taxon>Eukaryota</taxon>
        <taxon>Fungi</taxon>
        <taxon>Dikarya</taxon>
        <taxon>Ascomycota</taxon>
        <taxon>Pezizomycotina</taxon>
        <taxon>Dothideomycetes</taxon>
        <taxon>Dothideomycetidae</taxon>
        <taxon>Mycosphaerellales</taxon>
        <taxon>Teratosphaeriaceae</taxon>
        <taxon>Neohortaea</taxon>
    </lineage>
</organism>
<evidence type="ECO:0000256" key="2">
    <source>
        <dbReference type="ARBA" id="ARBA00022857"/>
    </source>
</evidence>
<dbReference type="GO" id="GO:0050664">
    <property type="term" value="F:oxidoreductase activity, acting on NAD(P)H, oxygen as acceptor"/>
    <property type="evidence" value="ECO:0007669"/>
    <property type="project" value="TreeGrafter"/>
</dbReference>
<reference evidence="5" key="1">
    <citation type="journal article" date="2020" name="Stud. Mycol.">
        <title>101 Dothideomycetes genomes: a test case for predicting lifestyles and emergence of pathogens.</title>
        <authorList>
            <person name="Haridas S."/>
            <person name="Albert R."/>
            <person name="Binder M."/>
            <person name="Bloem J."/>
            <person name="Labutti K."/>
            <person name="Salamov A."/>
            <person name="Andreopoulos B."/>
            <person name="Baker S."/>
            <person name="Barry K."/>
            <person name="Bills G."/>
            <person name="Bluhm B."/>
            <person name="Cannon C."/>
            <person name="Castanera R."/>
            <person name="Culley D."/>
            <person name="Daum C."/>
            <person name="Ezra D."/>
            <person name="Gonzalez J."/>
            <person name="Henrissat B."/>
            <person name="Kuo A."/>
            <person name="Liang C."/>
            <person name="Lipzen A."/>
            <person name="Lutzoni F."/>
            <person name="Magnuson J."/>
            <person name="Mondo S."/>
            <person name="Nolan M."/>
            <person name="Ohm R."/>
            <person name="Pangilinan J."/>
            <person name="Park H.-J."/>
            <person name="Ramirez L."/>
            <person name="Alfaro M."/>
            <person name="Sun H."/>
            <person name="Tritt A."/>
            <person name="Yoshinaga Y."/>
            <person name="Zwiers L.-H."/>
            <person name="Turgeon B."/>
            <person name="Goodwin S."/>
            <person name="Spatafora J."/>
            <person name="Crous P."/>
            <person name="Grigoriev I."/>
        </authorList>
    </citation>
    <scope>NUCLEOTIDE SEQUENCE</scope>
    <source>
        <strain evidence="5">CBS 113389</strain>
    </source>
</reference>